<dbReference type="GO" id="GO:0140825">
    <property type="term" value="F:lactoperoxidase activity"/>
    <property type="evidence" value="ECO:0007669"/>
    <property type="project" value="UniProtKB-EC"/>
</dbReference>
<feature type="binding site" evidence="12">
    <location>
        <position position="92"/>
    </location>
    <ligand>
        <name>Ca(2+)</name>
        <dbReference type="ChEBI" id="CHEBI:29108"/>
        <label>2</label>
    </ligand>
</feature>
<reference evidence="15" key="1">
    <citation type="submission" date="2020-07" db="EMBL/GenBank/DDBJ databases">
        <title>Ethylene signaling mediates host invasion by parasitic plants.</title>
        <authorList>
            <person name="Yoshida S."/>
        </authorList>
    </citation>
    <scope>NUCLEOTIDE SEQUENCE</scope>
    <source>
        <strain evidence="15">Okayama</strain>
    </source>
</reference>
<evidence type="ECO:0000256" key="10">
    <source>
        <dbReference type="ARBA" id="ARBA00023157"/>
    </source>
</evidence>
<dbReference type="PANTHER" id="PTHR31388">
    <property type="entry name" value="PEROXIDASE 72-RELATED"/>
    <property type="match status" value="1"/>
</dbReference>
<evidence type="ECO:0000256" key="5">
    <source>
        <dbReference type="ARBA" id="ARBA00022617"/>
    </source>
</evidence>
<dbReference type="GO" id="GO:0006979">
    <property type="term" value="P:response to oxidative stress"/>
    <property type="evidence" value="ECO:0007669"/>
    <property type="project" value="InterPro"/>
</dbReference>
<comment type="similarity">
    <text evidence="2">Belongs to the peroxidase family. Ascorbate peroxidase subfamily.</text>
</comment>
<evidence type="ECO:0000256" key="11">
    <source>
        <dbReference type="PIRSR" id="PIRSR600823-2"/>
    </source>
</evidence>
<gene>
    <name evidence="15" type="ORF">PHJA_000764400</name>
</gene>
<dbReference type="GO" id="GO:0020037">
    <property type="term" value="F:heme binding"/>
    <property type="evidence" value="ECO:0007669"/>
    <property type="project" value="InterPro"/>
</dbReference>
<dbReference type="Proteomes" id="UP000653305">
    <property type="component" value="Unassembled WGS sequence"/>
</dbReference>
<evidence type="ECO:0000256" key="12">
    <source>
        <dbReference type="PIRSR" id="PIRSR600823-3"/>
    </source>
</evidence>
<name>A0A830BH35_9LAMI</name>
<evidence type="ECO:0000256" key="3">
    <source>
        <dbReference type="ARBA" id="ARBA00012313"/>
    </source>
</evidence>
<feature type="binding site" evidence="12">
    <location>
        <position position="139"/>
    </location>
    <ligand>
        <name>Ca(2+)</name>
        <dbReference type="ChEBI" id="CHEBI:29108"/>
        <label>2</label>
    </ligand>
</feature>
<evidence type="ECO:0000256" key="9">
    <source>
        <dbReference type="ARBA" id="ARBA00023004"/>
    </source>
</evidence>
<comment type="catalytic activity">
    <reaction evidence="1">
        <text>2 a phenolic donor + H2O2 = 2 a phenolic radical donor + 2 H2O</text>
        <dbReference type="Rhea" id="RHEA:56136"/>
        <dbReference type="ChEBI" id="CHEBI:15377"/>
        <dbReference type="ChEBI" id="CHEBI:16240"/>
        <dbReference type="ChEBI" id="CHEBI:139520"/>
        <dbReference type="ChEBI" id="CHEBI:139521"/>
        <dbReference type="EC" id="1.11.1.7"/>
    </reaction>
</comment>
<dbReference type="EC" id="1.11.1.7" evidence="3"/>
<feature type="binding site" evidence="12">
    <location>
        <position position="136"/>
    </location>
    <ligand>
        <name>Ca(2+)</name>
        <dbReference type="ChEBI" id="CHEBI:29108"/>
        <label>2</label>
    </ligand>
</feature>
<keyword evidence="8" id="KW-0560">Oxidoreductase</keyword>
<comment type="cofactor">
    <cofactor evidence="12">
        <name>Ca(2+)</name>
        <dbReference type="ChEBI" id="CHEBI:29108"/>
    </cofactor>
    <text evidence="12">Binds 2 calcium ions per subunit.</text>
</comment>
<keyword evidence="7 12" id="KW-0106">Calcium</keyword>
<evidence type="ECO:0000256" key="2">
    <source>
        <dbReference type="ARBA" id="ARBA00006873"/>
    </source>
</evidence>
<dbReference type="InterPro" id="IPR010255">
    <property type="entry name" value="Haem_peroxidase_sf"/>
</dbReference>
<comment type="cofactor">
    <cofactor evidence="12">
        <name>heme b</name>
        <dbReference type="ChEBI" id="CHEBI:60344"/>
    </cofactor>
    <text evidence="12">Binds 1 heme b (iron(II)-protoporphyrin IX) group per subunit.</text>
</comment>
<dbReference type="GO" id="GO:0046872">
    <property type="term" value="F:metal ion binding"/>
    <property type="evidence" value="ECO:0007669"/>
    <property type="project" value="UniProtKB-KW"/>
</dbReference>
<evidence type="ECO:0000259" key="14">
    <source>
        <dbReference type="PROSITE" id="PS50873"/>
    </source>
</evidence>
<evidence type="ECO:0000313" key="15">
    <source>
        <dbReference type="EMBL" id="GFP86206.1"/>
    </source>
</evidence>
<feature type="binding site" evidence="12">
    <location>
        <position position="144"/>
    </location>
    <ligand>
        <name>Ca(2+)</name>
        <dbReference type="ChEBI" id="CHEBI:29108"/>
        <label>2</label>
    </ligand>
</feature>
<keyword evidence="5" id="KW-0349">Heme</keyword>
<dbReference type="EMBL" id="BMAC01000121">
    <property type="protein sequence ID" value="GFP86206.1"/>
    <property type="molecule type" value="Genomic_DNA"/>
</dbReference>
<dbReference type="PRINTS" id="PR00461">
    <property type="entry name" value="PLPEROXIDASE"/>
</dbReference>
<feature type="binding site" description="axial binding residue" evidence="12">
    <location>
        <position position="91"/>
    </location>
    <ligand>
        <name>heme b</name>
        <dbReference type="ChEBI" id="CHEBI:60344"/>
    </ligand>
    <ligandPart>
        <name>Fe</name>
        <dbReference type="ChEBI" id="CHEBI:18248"/>
    </ligandPart>
</feature>
<feature type="binding site" evidence="11">
    <location>
        <position position="61"/>
    </location>
    <ligand>
        <name>substrate</name>
    </ligand>
</feature>
<feature type="disulfide bond" evidence="13">
    <location>
        <begin position="98"/>
        <end position="123"/>
    </location>
</feature>
<organism evidence="15 16">
    <name type="scientific">Phtheirospermum japonicum</name>
    <dbReference type="NCBI Taxonomy" id="374723"/>
    <lineage>
        <taxon>Eukaryota</taxon>
        <taxon>Viridiplantae</taxon>
        <taxon>Streptophyta</taxon>
        <taxon>Embryophyta</taxon>
        <taxon>Tracheophyta</taxon>
        <taxon>Spermatophyta</taxon>
        <taxon>Magnoliopsida</taxon>
        <taxon>eudicotyledons</taxon>
        <taxon>Gunneridae</taxon>
        <taxon>Pentapetalae</taxon>
        <taxon>asterids</taxon>
        <taxon>lamiids</taxon>
        <taxon>Lamiales</taxon>
        <taxon>Orobanchaceae</taxon>
        <taxon>Orobanchaceae incertae sedis</taxon>
        <taxon>Phtheirospermum</taxon>
    </lineage>
</organism>
<dbReference type="Gene3D" id="1.10.420.10">
    <property type="entry name" value="Peroxidase, domain 2"/>
    <property type="match status" value="1"/>
</dbReference>
<proteinExistence type="inferred from homology"/>
<dbReference type="OrthoDB" id="2113341at2759"/>
<evidence type="ECO:0000256" key="13">
    <source>
        <dbReference type="PIRSR" id="PIRSR600823-5"/>
    </source>
</evidence>
<evidence type="ECO:0000256" key="7">
    <source>
        <dbReference type="ARBA" id="ARBA00022837"/>
    </source>
</evidence>
<dbReference type="SUPFAM" id="SSF48113">
    <property type="entry name" value="Heme-dependent peroxidases"/>
    <property type="match status" value="1"/>
</dbReference>
<keyword evidence="9 12" id="KW-0408">Iron</keyword>
<evidence type="ECO:0000256" key="1">
    <source>
        <dbReference type="ARBA" id="ARBA00000189"/>
    </source>
</evidence>
<protein>
    <recommendedName>
        <fullName evidence="3">peroxidase</fullName>
        <ecNumber evidence="3">1.11.1.7</ecNumber>
    </recommendedName>
</protein>
<dbReference type="InterPro" id="IPR019793">
    <property type="entry name" value="Peroxidases_heam-ligand_BS"/>
</dbReference>
<evidence type="ECO:0000256" key="4">
    <source>
        <dbReference type="ARBA" id="ARBA00022559"/>
    </source>
</evidence>
<evidence type="ECO:0000256" key="8">
    <source>
        <dbReference type="ARBA" id="ARBA00023002"/>
    </source>
</evidence>
<dbReference type="InterPro" id="IPR002016">
    <property type="entry name" value="Haem_peroxidase"/>
</dbReference>
<keyword evidence="16" id="KW-1185">Reference proteome</keyword>
<comment type="caution">
    <text evidence="15">The sequence shown here is derived from an EMBL/GenBank/DDBJ whole genome shotgun (WGS) entry which is preliminary data.</text>
</comment>
<dbReference type="PROSITE" id="PS50873">
    <property type="entry name" value="PEROXIDASE_4"/>
    <property type="match status" value="1"/>
</dbReference>
<evidence type="ECO:0000256" key="6">
    <source>
        <dbReference type="ARBA" id="ARBA00022723"/>
    </source>
</evidence>
<feature type="domain" description="Plant heme peroxidase family profile" evidence="14">
    <location>
        <begin position="15"/>
        <end position="158"/>
    </location>
</feature>
<evidence type="ECO:0000313" key="16">
    <source>
        <dbReference type="Proteomes" id="UP000653305"/>
    </source>
</evidence>
<dbReference type="AlphaFoldDB" id="A0A830BH35"/>
<keyword evidence="4 15" id="KW-0575">Peroxidase</keyword>
<dbReference type="PANTHER" id="PTHR31388:SF5">
    <property type="entry name" value="PEROXIDASE"/>
    <property type="match status" value="1"/>
</dbReference>
<dbReference type="InterPro" id="IPR000823">
    <property type="entry name" value="Peroxidase_pln"/>
</dbReference>
<dbReference type="PROSITE" id="PS00435">
    <property type="entry name" value="PEROXIDASE_1"/>
    <property type="match status" value="1"/>
</dbReference>
<keyword evidence="6 12" id="KW-0479">Metal-binding</keyword>
<dbReference type="Pfam" id="PF00141">
    <property type="entry name" value="peroxidase"/>
    <property type="match status" value="1"/>
</dbReference>
<dbReference type="PRINTS" id="PR00458">
    <property type="entry name" value="PEROXIDASE"/>
</dbReference>
<keyword evidence="10 13" id="KW-1015">Disulfide bond</keyword>
<dbReference type="FunFam" id="1.10.420.10:FF:000001">
    <property type="entry name" value="Peroxidase"/>
    <property type="match status" value="1"/>
</dbReference>
<sequence>MLKFIYVGVKLNKHDFINLTAYVGVKLNKHDFINLTAWNTKLGRRDSKTASKAAAESGAIPSPTSNLSQLIDLFSKNNLTKQDLVVLSGGHTIGKTRCTVFRSRIYNESDINKSFAENAKQGCPVSSGDDNLEPLDLSTPENFDTNYFQHLMEKQTLLHYLPYSF</sequence>
<accession>A0A830BH35</accession>